<sequence length="79" mass="8148">MVSDQKPWRLSWTTEPSATLAPCVPVAPGVSEPAAPSGDPDGPAAPALEVSVMENLEPRCGGAGDLWTAKRCVAVCVVF</sequence>
<gene>
    <name evidence="1" type="ORF">GCM10008170_17970</name>
</gene>
<comment type="caution">
    <text evidence="1">The sequence shown here is derived from an EMBL/GenBank/DDBJ whole genome shotgun (WGS) entry which is preliminary data.</text>
</comment>
<reference evidence="1" key="1">
    <citation type="journal article" date="2014" name="Int. J. Syst. Evol. Microbiol.">
        <title>Complete genome sequence of Corynebacterium casei LMG S-19264T (=DSM 44701T), isolated from a smear-ripened cheese.</title>
        <authorList>
            <consortium name="US DOE Joint Genome Institute (JGI-PGF)"/>
            <person name="Walter F."/>
            <person name="Albersmeier A."/>
            <person name="Kalinowski J."/>
            <person name="Ruckert C."/>
        </authorList>
    </citation>
    <scope>NUCLEOTIDE SEQUENCE</scope>
    <source>
        <strain evidence="1">VKM B-1606</strain>
    </source>
</reference>
<dbReference type="EMBL" id="BSFF01000002">
    <property type="protein sequence ID" value="GLK55778.1"/>
    <property type="molecule type" value="Genomic_DNA"/>
</dbReference>
<name>A0A9W6IT97_9HYPH</name>
<accession>A0A9W6IT97</accession>
<reference evidence="1" key="2">
    <citation type="submission" date="2023-01" db="EMBL/GenBank/DDBJ databases">
        <authorList>
            <person name="Sun Q."/>
            <person name="Evtushenko L."/>
        </authorList>
    </citation>
    <scope>NUCLEOTIDE SEQUENCE</scope>
    <source>
        <strain evidence="1">VKM B-1606</strain>
    </source>
</reference>
<evidence type="ECO:0000313" key="1">
    <source>
        <dbReference type="EMBL" id="GLK55778.1"/>
    </source>
</evidence>
<organism evidence="1 2">
    <name type="scientific">Methylopila capsulata</name>
    <dbReference type="NCBI Taxonomy" id="61654"/>
    <lineage>
        <taxon>Bacteria</taxon>
        <taxon>Pseudomonadati</taxon>
        <taxon>Pseudomonadota</taxon>
        <taxon>Alphaproteobacteria</taxon>
        <taxon>Hyphomicrobiales</taxon>
        <taxon>Methylopilaceae</taxon>
        <taxon>Methylopila</taxon>
    </lineage>
</organism>
<protein>
    <submittedName>
        <fullName evidence="1">Uncharacterized protein</fullName>
    </submittedName>
</protein>
<dbReference type="AlphaFoldDB" id="A0A9W6IT97"/>
<proteinExistence type="predicted"/>
<evidence type="ECO:0000313" key="2">
    <source>
        <dbReference type="Proteomes" id="UP001143400"/>
    </source>
</evidence>
<dbReference type="Proteomes" id="UP001143400">
    <property type="component" value="Unassembled WGS sequence"/>
</dbReference>